<protein>
    <submittedName>
        <fullName evidence="1">Uncharacterized protein</fullName>
    </submittedName>
</protein>
<dbReference type="RefSeq" id="WP_054608006.1">
    <property type="nucleotide sequence ID" value="NZ_JXDF01000012.1"/>
</dbReference>
<name>A0A0P7LY75_9LACO</name>
<organism evidence="1 2">
    <name type="scientific">Apilactobacillus kunkeei</name>
    <dbReference type="NCBI Taxonomy" id="148814"/>
    <lineage>
        <taxon>Bacteria</taxon>
        <taxon>Bacillati</taxon>
        <taxon>Bacillota</taxon>
        <taxon>Bacilli</taxon>
        <taxon>Lactobacillales</taxon>
        <taxon>Lactobacillaceae</taxon>
        <taxon>Apilactobacillus</taxon>
    </lineage>
</organism>
<evidence type="ECO:0000313" key="1">
    <source>
        <dbReference type="EMBL" id="KPN83459.1"/>
    </source>
</evidence>
<reference evidence="1 2" key="1">
    <citation type="journal article" date="2015" name="Genome Biol. Evol.">
        <title>Functionally Structured Genomes in Lactobacillus kunkeei Colonizing the Honey Crop and Food Products of Honeybees and Stingless Bees.</title>
        <authorList>
            <person name="Tamarit D."/>
            <person name="Ellegaard K.M."/>
            <person name="Wikander J."/>
            <person name="Olofsson T."/>
            <person name="Vasquez A."/>
            <person name="Andersson S.G."/>
        </authorList>
    </citation>
    <scope>NUCLEOTIDE SEQUENCE [LARGE SCALE GENOMIC DNA]</scope>
    <source>
        <strain evidence="1 2">LMbo</strain>
    </source>
</reference>
<evidence type="ECO:0000313" key="2">
    <source>
        <dbReference type="Proteomes" id="UP000050269"/>
    </source>
</evidence>
<proteinExistence type="predicted"/>
<dbReference type="EMBL" id="JXDF01000012">
    <property type="protein sequence ID" value="KPN83459.1"/>
    <property type="molecule type" value="Genomic_DNA"/>
</dbReference>
<dbReference type="AlphaFoldDB" id="A0A0P7LY75"/>
<comment type="caution">
    <text evidence="1">The sequence shown here is derived from an EMBL/GenBank/DDBJ whole genome shotgun (WGS) entry which is preliminary data.</text>
</comment>
<sequence length="282" mass="32669">MKDYKMQFEVDGKKISLAEIEEMEMKRYHHVFEIFGKKGISIKLDGVEKTQSELLSLSLEDAKRALAQTREEICKEKTLELFSDEIKSSDQMWKEINETADFSQPYQQAIVDVKTENISLPQFMMFNQLLSKKNDLYMPSTIHPEHYFFDANNKGEQRIIETFGMYKDPSYLDLKPAGSKDYPIQPDEDTDIVMMGKTYLADNGLDTTILGMHQLKDRGNRMEVKLGVFLPASAPKEIIDGHKWHLMVEFKNGLEIAAKKKPNFLQKILFKIVLKKLKSNKK</sequence>
<dbReference type="PATRIC" id="fig|148814.13.peg.460"/>
<accession>A0A0P7LY75</accession>
<gene>
    <name evidence="1" type="ORF">RZ78_09270</name>
</gene>
<dbReference type="Proteomes" id="UP000050269">
    <property type="component" value="Unassembled WGS sequence"/>
</dbReference>